<protein>
    <submittedName>
        <fullName evidence="1">Uncharacterized protein</fullName>
    </submittedName>
</protein>
<sequence>MDIFVQQRTVGDTGKEEVRRTRTARSFGCSFNCGSAISIATGIFTLPAFQLASTAIIDGPEWVRPPEVLAKSSNVETWFEHVELYFRSARITPERRAAIVQYHAYAEVRGVMKAMQI</sequence>
<name>A0A0V0SFX2_9BILA</name>
<keyword evidence="2" id="KW-1185">Reference proteome</keyword>
<dbReference type="EMBL" id="JYDL01000011">
    <property type="protein sequence ID" value="KRX25676.1"/>
    <property type="molecule type" value="Genomic_DNA"/>
</dbReference>
<dbReference type="AlphaFoldDB" id="A0A0V0SFX2"/>
<proteinExistence type="predicted"/>
<comment type="caution">
    <text evidence="1">The sequence shown here is derived from an EMBL/GenBank/DDBJ whole genome shotgun (WGS) entry which is preliminary data.</text>
</comment>
<accession>A0A0V0SFX2</accession>
<gene>
    <name evidence="1" type="ORF">T07_2978</name>
</gene>
<reference evidence="1 2" key="1">
    <citation type="submission" date="2015-01" db="EMBL/GenBank/DDBJ databases">
        <title>Evolution of Trichinella species and genotypes.</title>
        <authorList>
            <person name="Korhonen P.K."/>
            <person name="Edoardo P."/>
            <person name="Giuseppe L.R."/>
            <person name="Gasser R.B."/>
        </authorList>
    </citation>
    <scope>NUCLEOTIDE SEQUENCE [LARGE SCALE GENOMIC DNA]</scope>
    <source>
        <strain evidence="1">ISS37</strain>
    </source>
</reference>
<organism evidence="1 2">
    <name type="scientific">Trichinella nelsoni</name>
    <dbReference type="NCBI Taxonomy" id="6336"/>
    <lineage>
        <taxon>Eukaryota</taxon>
        <taxon>Metazoa</taxon>
        <taxon>Ecdysozoa</taxon>
        <taxon>Nematoda</taxon>
        <taxon>Enoplea</taxon>
        <taxon>Dorylaimia</taxon>
        <taxon>Trichinellida</taxon>
        <taxon>Trichinellidae</taxon>
        <taxon>Trichinella</taxon>
    </lineage>
</organism>
<evidence type="ECO:0000313" key="1">
    <source>
        <dbReference type="EMBL" id="KRX25676.1"/>
    </source>
</evidence>
<dbReference type="STRING" id="6336.A0A0V0SFX2"/>
<evidence type="ECO:0000313" key="2">
    <source>
        <dbReference type="Proteomes" id="UP000054630"/>
    </source>
</evidence>
<dbReference type="OrthoDB" id="10458726at2759"/>
<dbReference type="Proteomes" id="UP000054630">
    <property type="component" value="Unassembled WGS sequence"/>
</dbReference>